<evidence type="ECO:0000256" key="1">
    <source>
        <dbReference type="SAM" id="Phobius"/>
    </source>
</evidence>
<dbReference type="EMBL" id="GIFC01010676">
    <property type="protein sequence ID" value="MXU92759.1"/>
    <property type="molecule type" value="Transcribed_RNA"/>
</dbReference>
<proteinExistence type="predicted"/>
<name>A0A6B0USJ6_IXORI</name>
<keyword evidence="1" id="KW-1133">Transmembrane helix</keyword>
<accession>A0A6B0USJ6</accession>
<keyword evidence="1" id="KW-0812">Transmembrane</keyword>
<keyword evidence="1" id="KW-0472">Membrane</keyword>
<reference evidence="2" key="1">
    <citation type="submission" date="2019-12" db="EMBL/GenBank/DDBJ databases">
        <title>An insight into the sialome of adult female Ixodes ricinus ticks feeding for 6 days.</title>
        <authorList>
            <person name="Perner J."/>
            <person name="Ribeiro J.M.C."/>
        </authorList>
    </citation>
    <scope>NUCLEOTIDE SEQUENCE</scope>
    <source>
        <strain evidence="2">Semi-engorged</strain>
        <tissue evidence="2">Salivary glands</tissue>
    </source>
</reference>
<organism evidence="2">
    <name type="scientific">Ixodes ricinus</name>
    <name type="common">Common tick</name>
    <name type="synonym">Acarus ricinus</name>
    <dbReference type="NCBI Taxonomy" id="34613"/>
    <lineage>
        <taxon>Eukaryota</taxon>
        <taxon>Metazoa</taxon>
        <taxon>Ecdysozoa</taxon>
        <taxon>Arthropoda</taxon>
        <taxon>Chelicerata</taxon>
        <taxon>Arachnida</taxon>
        <taxon>Acari</taxon>
        <taxon>Parasitiformes</taxon>
        <taxon>Ixodida</taxon>
        <taxon>Ixodoidea</taxon>
        <taxon>Ixodidae</taxon>
        <taxon>Ixodinae</taxon>
        <taxon>Ixodes</taxon>
    </lineage>
</organism>
<dbReference type="AlphaFoldDB" id="A0A6B0USJ6"/>
<protein>
    <submittedName>
        <fullName evidence="2">Uncharacterized protein</fullName>
    </submittedName>
</protein>
<evidence type="ECO:0000313" key="2">
    <source>
        <dbReference type="EMBL" id="MXU92759.1"/>
    </source>
</evidence>
<sequence>MVASYFFTYLCPRLFSWRQCLAFAHLEFLGLVFGVRRPYSNRPILPASFVMPLLLPYVPGAVVFLHVRQPRCRSVQAGRKTTAPDTSLRPVCLPRPKKWSFNFCPGYVVKVLCRCRLWSWRCRSTGCGCGRCLLCCR</sequence>
<feature type="transmembrane region" description="Helical" evidence="1">
    <location>
        <begin position="47"/>
        <end position="67"/>
    </location>
</feature>